<evidence type="ECO:0000256" key="6">
    <source>
        <dbReference type="SAM" id="MobiDB-lite"/>
    </source>
</evidence>
<evidence type="ECO:0000256" key="2">
    <source>
        <dbReference type="ARBA" id="ARBA00022448"/>
    </source>
</evidence>
<keyword evidence="2" id="KW-0813">Transport</keyword>
<comment type="subcellular location">
    <subcellularLocation>
        <location evidence="1">Membrane</location>
        <topology evidence="1">Multi-pass membrane protein</topology>
    </subcellularLocation>
</comment>
<dbReference type="Proteomes" id="UP001165122">
    <property type="component" value="Unassembled WGS sequence"/>
</dbReference>
<dbReference type="SUPFAM" id="SSF103481">
    <property type="entry name" value="Multidrug resistance efflux transporter EmrE"/>
    <property type="match status" value="1"/>
</dbReference>
<dbReference type="PANTHER" id="PTHR10778:SF18">
    <property type="entry name" value="SUGAR PHOSPHATE TRANSPORTER DOMAIN-CONTAINING PROTEIN"/>
    <property type="match status" value="1"/>
</dbReference>
<evidence type="ECO:0000256" key="5">
    <source>
        <dbReference type="ARBA" id="ARBA00023136"/>
    </source>
</evidence>
<organism evidence="8 9">
    <name type="scientific">Triparma laevis f. longispina</name>
    <dbReference type="NCBI Taxonomy" id="1714387"/>
    <lineage>
        <taxon>Eukaryota</taxon>
        <taxon>Sar</taxon>
        <taxon>Stramenopiles</taxon>
        <taxon>Ochrophyta</taxon>
        <taxon>Bolidophyceae</taxon>
        <taxon>Parmales</taxon>
        <taxon>Triparmaceae</taxon>
        <taxon>Triparma</taxon>
    </lineage>
</organism>
<evidence type="ECO:0000256" key="4">
    <source>
        <dbReference type="ARBA" id="ARBA00022989"/>
    </source>
</evidence>
<dbReference type="InterPro" id="IPR037185">
    <property type="entry name" value="EmrE-like"/>
</dbReference>
<comment type="caution">
    <text evidence="8">The sequence shown here is derived from an EMBL/GenBank/DDBJ whole genome shotgun (WGS) entry which is preliminary data.</text>
</comment>
<dbReference type="GO" id="GO:0000139">
    <property type="term" value="C:Golgi membrane"/>
    <property type="evidence" value="ECO:0007669"/>
    <property type="project" value="TreeGrafter"/>
</dbReference>
<dbReference type="InterPro" id="IPR013657">
    <property type="entry name" value="SCL35B1-4/HUT1"/>
</dbReference>
<feature type="compositionally biased region" description="Basic and acidic residues" evidence="6">
    <location>
        <begin position="172"/>
        <end position="181"/>
    </location>
</feature>
<feature type="transmembrane region" description="Helical" evidence="7">
    <location>
        <begin position="91"/>
        <end position="116"/>
    </location>
</feature>
<dbReference type="EMBL" id="BRXW01000252">
    <property type="protein sequence ID" value="GMI16437.1"/>
    <property type="molecule type" value="Genomic_DNA"/>
</dbReference>
<keyword evidence="5 7" id="KW-0472">Membrane</keyword>
<evidence type="ECO:0000256" key="1">
    <source>
        <dbReference type="ARBA" id="ARBA00004141"/>
    </source>
</evidence>
<evidence type="ECO:0000256" key="7">
    <source>
        <dbReference type="SAM" id="Phobius"/>
    </source>
</evidence>
<keyword evidence="3 7" id="KW-0812">Transmembrane</keyword>
<dbReference type="OrthoDB" id="1601at2759"/>
<dbReference type="GO" id="GO:0005460">
    <property type="term" value="F:UDP-glucose transmembrane transporter activity"/>
    <property type="evidence" value="ECO:0007669"/>
    <property type="project" value="TreeGrafter"/>
</dbReference>
<evidence type="ECO:0000256" key="3">
    <source>
        <dbReference type="ARBA" id="ARBA00022692"/>
    </source>
</evidence>
<name>A0A9W7FQG3_9STRA</name>
<evidence type="ECO:0000313" key="8">
    <source>
        <dbReference type="EMBL" id="GMI16437.1"/>
    </source>
</evidence>
<feature type="transmembrane region" description="Helical" evidence="7">
    <location>
        <begin position="13"/>
        <end position="32"/>
    </location>
</feature>
<feature type="region of interest" description="Disordered" evidence="6">
    <location>
        <begin position="131"/>
        <end position="181"/>
    </location>
</feature>
<dbReference type="Pfam" id="PF08449">
    <property type="entry name" value="UAA"/>
    <property type="match status" value="1"/>
</dbReference>
<dbReference type="GO" id="GO:0005459">
    <property type="term" value="F:UDP-galactose transmembrane transporter activity"/>
    <property type="evidence" value="ECO:0007669"/>
    <property type="project" value="TreeGrafter"/>
</dbReference>
<keyword evidence="4 7" id="KW-1133">Transmembrane helix</keyword>
<feature type="transmembrane region" description="Helical" evidence="7">
    <location>
        <begin position="52"/>
        <end position="71"/>
    </location>
</feature>
<protein>
    <submittedName>
        <fullName evidence="8">Uncharacterized protein</fullName>
    </submittedName>
</protein>
<proteinExistence type="predicted"/>
<sequence length="181" mass="19939">MKAVGRSVTPYQFMLYTNLSMSGVAFFMCIILGELTKGLEFISTEKEVKIAILRFAACSAMGQSFIFYAIANFDPLMCTTITTTRKIFSVLLSLLFKGHNISGFGWLGILLASGGVMSEVEMKRKKGEEGKRKKFGVEMKGEKFREEESQSLVMGGNTTGTMSRRSSTDLLSDSKSDSSLI</sequence>
<dbReference type="AlphaFoldDB" id="A0A9W7FQG3"/>
<gene>
    <name evidence="8" type="ORF">TrLO_g9258</name>
</gene>
<feature type="compositionally biased region" description="Basic and acidic residues" evidence="6">
    <location>
        <begin position="131"/>
        <end position="148"/>
    </location>
</feature>
<reference evidence="9" key="1">
    <citation type="journal article" date="2023" name="Commun. Biol.">
        <title>Genome analysis of Parmales, the sister group of diatoms, reveals the evolutionary specialization of diatoms from phago-mixotrophs to photoautotrophs.</title>
        <authorList>
            <person name="Ban H."/>
            <person name="Sato S."/>
            <person name="Yoshikawa S."/>
            <person name="Yamada K."/>
            <person name="Nakamura Y."/>
            <person name="Ichinomiya M."/>
            <person name="Sato N."/>
            <person name="Blanc-Mathieu R."/>
            <person name="Endo H."/>
            <person name="Kuwata A."/>
            <person name="Ogata H."/>
        </authorList>
    </citation>
    <scope>NUCLEOTIDE SEQUENCE [LARGE SCALE GENOMIC DNA]</scope>
    <source>
        <strain evidence="9">NIES 3700</strain>
    </source>
</reference>
<evidence type="ECO:0000313" key="9">
    <source>
        <dbReference type="Proteomes" id="UP001165122"/>
    </source>
</evidence>
<dbReference type="GO" id="GO:0005789">
    <property type="term" value="C:endoplasmic reticulum membrane"/>
    <property type="evidence" value="ECO:0007669"/>
    <property type="project" value="TreeGrafter"/>
</dbReference>
<dbReference type="PANTHER" id="PTHR10778">
    <property type="entry name" value="SOLUTE CARRIER FAMILY 35 MEMBER B"/>
    <property type="match status" value="1"/>
</dbReference>
<accession>A0A9W7FQG3</accession>
<keyword evidence="9" id="KW-1185">Reference proteome</keyword>